<proteinExistence type="predicted"/>
<evidence type="ECO:0008006" key="3">
    <source>
        <dbReference type="Google" id="ProtNLM"/>
    </source>
</evidence>
<evidence type="ECO:0000313" key="2">
    <source>
        <dbReference type="Proteomes" id="UP000045706"/>
    </source>
</evidence>
<evidence type="ECO:0000313" key="1">
    <source>
        <dbReference type="EMBL" id="CRK39344.1"/>
    </source>
</evidence>
<reference evidence="2" key="1">
    <citation type="submission" date="2015-05" db="EMBL/GenBank/DDBJ databases">
        <authorList>
            <person name="Fogelqvist Johan"/>
        </authorList>
    </citation>
    <scope>NUCLEOTIDE SEQUENCE [LARGE SCALE GENOMIC DNA]</scope>
</reference>
<organism evidence="1 2">
    <name type="scientific">Verticillium longisporum</name>
    <name type="common">Verticillium dahliae var. longisporum</name>
    <dbReference type="NCBI Taxonomy" id="100787"/>
    <lineage>
        <taxon>Eukaryota</taxon>
        <taxon>Fungi</taxon>
        <taxon>Dikarya</taxon>
        <taxon>Ascomycota</taxon>
        <taxon>Pezizomycotina</taxon>
        <taxon>Sordariomycetes</taxon>
        <taxon>Hypocreomycetidae</taxon>
        <taxon>Glomerellales</taxon>
        <taxon>Plectosphaerellaceae</taxon>
        <taxon>Verticillium</taxon>
    </lineage>
</organism>
<dbReference type="Proteomes" id="UP000045706">
    <property type="component" value="Unassembled WGS sequence"/>
</dbReference>
<dbReference type="AlphaFoldDB" id="A0A0G4MYZ9"/>
<protein>
    <recommendedName>
        <fullName evidence="3">Fungal N-terminal domain-containing protein</fullName>
    </recommendedName>
</protein>
<name>A0A0G4MYZ9_VERLO</name>
<accession>A0A0G4MYZ9</accession>
<gene>
    <name evidence="1" type="ORF">BN1723_004568</name>
</gene>
<dbReference type="EMBL" id="CVQI01031719">
    <property type="protein sequence ID" value="CRK39344.1"/>
    <property type="molecule type" value="Genomic_DNA"/>
</dbReference>
<sequence>MAEVLGIVTGSIALLEVAGRLGGRVLKLKQLFDELREVPDTIRNLMEQVAVVEPILDQMDDNLASSAGTSSLTWPLLRNDPAALQSLEYCRRTKDELAMLVEELSSEIAATKRSKRNRARAKVYLGKEALARCERRLQLALALLQNAQSFYTQALVKVQPDIIMSRMAALFPPTGETPQVVEVEEEDEVVDEEGVVLLQRARPRKPAQRWTSKTHTTVWSLPYALSILGKYAVTKSDKSSTFTSVSSYRATIAPPKWLVGRCWDFCLSNASNGWDFGLRAYQVVDYESDVFKCIRKDDVLGLQRLFETRAASPFAVDQFGRSLLQSPASPFAAVTRAPRIAPDLAGVENYDVHVFPDSDHSIYFHNANRIVYDKLSNWLINAFNGEWVKVNDAKPKIES</sequence>